<dbReference type="EMBL" id="JACYTR010000009">
    <property type="protein sequence ID" value="MBD8525438.1"/>
    <property type="molecule type" value="Genomic_DNA"/>
</dbReference>
<dbReference type="RefSeq" id="WP_192028787.1">
    <property type="nucleotide sequence ID" value="NZ_JACYTR010000009.1"/>
</dbReference>
<dbReference type="AlphaFoldDB" id="A0AAW3ZH67"/>
<accession>A0AAW3ZH67</accession>
<feature type="chain" id="PRO_5043442126" evidence="1">
    <location>
        <begin position="31"/>
        <end position="594"/>
    </location>
</feature>
<keyword evidence="1" id="KW-0732">Signal</keyword>
<sequence length="594" mass="65318">MTARTRHTRTVPRFAWMLGLLLALNGTAHSADDSTAPWQLSLHLNPGVLEMWQLEFAGAAKSQPSQRFDGYQAYLLNTQQGKVTEASFDWSVRLRRPGYEVDITQLNVAVSSELNAITLRDQRGRSLFVADMPHRHQQATGLDWRYMNLRPSEWLAKRLGQSLLAEQVIGSVDLRGPHPIESKGNADCRSTTLWPSMAAPADIQLFQIGGVQAMRCQGCSTVSTTGQVVVAPDATLLNVGQSDVPWYSKFTAPQPPYNNDQHPMLVWAMYRIDADGGLHPLGSSGVKHAFFAQNDMCACAGDNILYRGCSDLYSRSTNDVNSLLGPRDEIAPQPTLWGRCGSVFDPDCNSVENSSGFAQSLFDRRLLVTESQMQNHPGASYWIEAWYVVREDSNLDNSLAIRQIIPTKVGSAWNIAVSGSLSNGPLVSQWVNPADADPLTDNQLVDTADGRLRLAVRVQDLGNGNWRYRYALMNLDYADAVFSGSEPGLLRLLSQIGAVRLTWPLLRDDANAPTWRDETGDASPSWRLATDTLLQVEATTALGLGWGRLLVVEFDSRFAPQSGNIDLGLGDGDSVAVSSLLPVVVDRIMRNGFE</sequence>
<evidence type="ECO:0000256" key="1">
    <source>
        <dbReference type="SAM" id="SignalP"/>
    </source>
</evidence>
<gene>
    <name evidence="2" type="ORF">IFO71_06750</name>
</gene>
<proteinExistence type="predicted"/>
<evidence type="ECO:0000313" key="3">
    <source>
        <dbReference type="Proteomes" id="UP000613768"/>
    </source>
</evidence>
<reference evidence="2 3" key="1">
    <citation type="submission" date="2020-09" db="EMBL/GenBank/DDBJ databases">
        <title>Pseudoxanthomonas sp. CAU 1598 isolated from sand of Yaerae Beach.</title>
        <authorList>
            <person name="Kim W."/>
        </authorList>
    </citation>
    <scope>NUCLEOTIDE SEQUENCE [LARGE SCALE GENOMIC DNA]</scope>
    <source>
        <strain evidence="2 3">CAU 1598</strain>
    </source>
</reference>
<keyword evidence="3" id="KW-1185">Reference proteome</keyword>
<feature type="signal peptide" evidence="1">
    <location>
        <begin position="1"/>
        <end position="30"/>
    </location>
</feature>
<comment type="caution">
    <text evidence="2">The sequence shown here is derived from an EMBL/GenBank/DDBJ whole genome shotgun (WGS) entry which is preliminary data.</text>
</comment>
<organism evidence="2 3">
    <name type="scientific">Pseudomarimonas arenosa</name>
    <dbReference type="NCBI Taxonomy" id="2774145"/>
    <lineage>
        <taxon>Bacteria</taxon>
        <taxon>Pseudomonadati</taxon>
        <taxon>Pseudomonadota</taxon>
        <taxon>Gammaproteobacteria</taxon>
        <taxon>Lysobacterales</taxon>
        <taxon>Lysobacteraceae</taxon>
        <taxon>Pseudomarimonas</taxon>
    </lineage>
</organism>
<dbReference type="Proteomes" id="UP000613768">
    <property type="component" value="Unassembled WGS sequence"/>
</dbReference>
<protein>
    <submittedName>
        <fullName evidence="2">Uncharacterized protein</fullName>
    </submittedName>
</protein>
<name>A0AAW3ZH67_9GAMM</name>
<evidence type="ECO:0000313" key="2">
    <source>
        <dbReference type="EMBL" id="MBD8525438.1"/>
    </source>
</evidence>